<dbReference type="EMBL" id="SZQL01000001">
    <property type="protein sequence ID" value="TKK71888.1"/>
    <property type="molecule type" value="Genomic_DNA"/>
</dbReference>
<gene>
    <name evidence="2" type="ORF">FC093_02400</name>
</gene>
<dbReference type="InterPro" id="IPR011009">
    <property type="entry name" value="Kinase-like_dom_sf"/>
</dbReference>
<accession>A0A4U3L9B3</accession>
<dbReference type="OrthoDB" id="9813021at2"/>
<sequence length="400" mass="46204">MRYQISKHIQFLHPEECSTIQLDTFVLQNRILIRDTKDDRSFLVNPTIETFIKKFTVAKTLDEITAEIAAEVHTPVIDVKKIILPFFNHSKYRHFIVSENYTEKEPSAVASFAINTILDEYKIEKIIDVNSNIDVYMATDLNSANTVVIKLLKRPNEQAVEALKREYNFLETLSKTGVTPLAYTFIERDKYTYFTQQFVDGLSLPQFIKRKKNTPKKLVLDIAAEIIEAFEKIHAENIVHGDIHPSNIILTNKMQIKVLDFGLAIHHELEKDELINFGGAYFFMPPERIKKTTYKKFTRKPDFSSDVFQLGVVLYTFLYDAYPFNGITWEELATAIKEKPIEFPPKSQYGFLVPEWLKNSIAMCVAKKPSARFANAHELYNAISKKRMDNASKIRSAIKI</sequence>
<dbReference type="InterPro" id="IPR000719">
    <property type="entry name" value="Prot_kinase_dom"/>
</dbReference>
<dbReference type="SUPFAM" id="SSF56112">
    <property type="entry name" value="Protein kinase-like (PK-like)"/>
    <property type="match status" value="1"/>
</dbReference>
<organism evidence="2 3">
    <name type="scientific">Ilyomonas limi</name>
    <dbReference type="NCBI Taxonomy" id="2575867"/>
    <lineage>
        <taxon>Bacteria</taxon>
        <taxon>Pseudomonadati</taxon>
        <taxon>Bacteroidota</taxon>
        <taxon>Chitinophagia</taxon>
        <taxon>Chitinophagales</taxon>
        <taxon>Chitinophagaceae</taxon>
        <taxon>Ilyomonas</taxon>
    </lineage>
</organism>
<reference evidence="2 3" key="1">
    <citation type="submission" date="2019-05" db="EMBL/GenBank/DDBJ databases">
        <title>Panacibacter sp. strain 17mud1-8 Genome sequencing and assembly.</title>
        <authorList>
            <person name="Chhetri G."/>
        </authorList>
    </citation>
    <scope>NUCLEOTIDE SEQUENCE [LARGE SCALE GENOMIC DNA]</scope>
    <source>
        <strain evidence="2 3">17mud1-8</strain>
    </source>
</reference>
<proteinExistence type="predicted"/>
<dbReference type="RefSeq" id="WP_137260128.1">
    <property type="nucleotide sequence ID" value="NZ_SZQL01000001.1"/>
</dbReference>
<dbReference type="PANTHER" id="PTHR24345">
    <property type="entry name" value="SERINE/THREONINE-PROTEIN KINASE PLK"/>
    <property type="match status" value="1"/>
</dbReference>
<keyword evidence="2" id="KW-0808">Transferase</keyword>
<dbReference type="AlphaFoldDB" id="A0A4U3L9B3"/>
<evidence type="ECO:0000259" key="1">
    <source>
        <dbReference type="PROSITE" id="PS50011"/>
    </source>
</evidence>
<dbReference type="Proteomes" id="UP000305848">
    <property type="component" value="Unassembled WGS sequence"/>
</dbReference>
<keyword evidence="3" id="KW-1185">Reference proteome</keyword>
<keyword evidence="2" id="KW-0418">Kinase</keyword>
<dbReference type="GO" id="GO:0005524">
    <property type="term" value="F:ATP binding"/>
    <property type="evidence" value="ECO:0007669"/>
    <property type="project" value="InterPro"/>
</dbReference>
<keyword evidence="2" id="KW-0723">Serine/threonine-protein kinase</keyword>
<evidence type="ECO:0000313" key="2">
    <source>
        <dbReference type="EMBL" id="TKK71888.1"/>
    </source>
</evidence>
<dbReference type="Pfam" id="PF00069">
    <property type="entry name" value="Pkinase"/>
    <property type="match status" value="1"/>
</dbReference>
<dbReference type="CDD" id="cd14014">
    <property type="entry name" value="STKc_PknB_like"/>
    <property type="match status" value="1"/>
</dbReference>
<evidence type="ECO:0000313" key="3">
    <source>
        <dbReference type="Proteomes" id="UP000305848"/>
    </source>
</evidence>
<protein>
    <submittedName>
        <fullName evidence="2">Serine/threonine protein kinase</fullName>
    </submittedName>
</protein>
<dbReference type="PROSITE" id="PS50011">
    <property type="entry name" value="PROTEIN_KINASE_DOM"/>
    <property type="match status" value="1"/>
</dbReference>
<feature type="domain" description="Protein kinase" evidence="1">
    <location>
        <begin position="121"/>
        <end position="384"/>
    </location>
</feature>
<dbReference type="Gene3D" id="1.10.510.10">
    <property type="entry name" value="Transferase(Phosphotransferase) domain 1"/>
    <property type="match status" value="1"/>
</dbReference>
<comment type="caution">
    <text evidence="2">The sequence shown here is derived from an EMBL/GenBank/DDBJ whole genome shotgun (WGS) entry which is preliminary data.</text>
</comment>
<dbReference type="GO" id="GO:0004674">
    <property type="term" value="F:protein serine/threonine kinase activity"/>
    <property type="evidence" value="ECO:0007669"/>
    <property type="project" value="UniProtKB-KW"/>
</dbReference>
<name>A0A4U3L9B3_9BACT</name>